<evidence type="ECO:0000313" key="3">
    <source>
        <dbReference type="Proteomes" id="UP000223891"/>
    </source>
</evidence>
<evidence type="ECO:0000313" key="2">
    <source>
        <dbReference type="EMBL" id="AMM44138.1"/>
    </source>
</evidence>
<reference evidence="1" key="3">
    <citation type="journal article" date="2017" name="Front. Microbiol.">
        <title>Things Are Getting Hairy: Enterobacteria Bacteriophage vB_PcaM_CBB.</title>
        <authorList>
            <person name="Buttimer C."/>
            <person name="Hendrix H."/>
            <person name="Oliveira H."/>
            <person name="Casey A."/>
            <person name="Neve H."/>
            <person name="McAuliffe O."/>
            <person name="Ross R.P."/>
            <person name="Hill C."/>
            <person name="Noben J.P."/>
            <person name="O'Mahony J."/>
            <person name="Lavigne R."/>
            <person name="Coffey A."/>
        </authorList>
    </citation>
    <scope>NUCLEOTIDE SEQUENCE</scope>
</reference>
<proteinExistence type="predicted"/>
<reference evidence="3" key="1">
    <citation type="submission" date="2016-01" db="EMBL/GenBank/DDBJ databases">
        <title>Isolation and Characterization of Enterobacteria phage CBB.</title>
        <authorList>
            <person name="Buttimer C.T.H."/>
            <person name="Hendrix H."/>
            <person name="Alexandre H."/>
            <person name="O'Mahony J."/>
            <person name="Lavigne R."/>
            <person name="Coffey A."/>
        </authorList>
    </citation>
    <scope>NUCLEOTIDE SEQUENCE [LARGE SCALE GENOMIC DNA]</scope>
</reference>
<dbReference type="EMBL" id="KU574722">
    <property type="protein sequence ID" value="AMM44138.1"/>
    <property type="molecule type" value="Genomic_DNA"/>
</dbReference>
<accession>A0A1L2CUC7</accession>
<evidence type="ECO:0000313" key="1">
    <source>
        <dbReference type="EMBL" id="AMM43587.1"/>
    </source>
</evidence>
<dbReference type="Proteomes" id="UP000223891">
    <property type="component" value="Segment"/>
</dbReference>
<protein>
    <submittedName>
        <fullName evidence="1">Uncharacterized protein</fullName>
    </submittedName>
</protein>
<name>A0A1L2CUC7_9CAUD</name>
<sequence>MVRVLYNVVIEWGGNKMQFVFGAISGVLIYLNWDVISPWIESVLKFTLTFFN</sequence>
<gene>
    <name evidence="1" type="ORF">CBB_22</name>
    <name evidence="2" type="ORF">CBB_575</name>
</gene>
<reference evidence="1" key="2">
    <citation type="submission" date="2016-01" db="EMBL/GenBank/DDBJ databases">
        <authorList>
            <person name="Oliw E.H."/>
        </authorList>
    </citation>
    <scope>NUCLEOTIDE SEQUENCE</scope>
</reference>
<organism evidence="1 3">
    <name type="scientific">Pectobacterium phage vB_PcaM_CBB</name>
    <dbReference type="NCBI Taxonomy" id="2772511"/>
    <lineage>
        <taxon>Viruses</taxon>
        <taxon>Duplodnaviria</taxon>
        <taxon>Heunggongvirae</taxon>
        <taxon>Uroviricota</taxon>
        <taxon>Caudoviricetes</taxon>
        <taxon>Mimasvirus</taxon>
        <taxon>Mimasvirus CBB</taxon>
    </lineage>
</organism>
<dbReference type="EMBL" id="KU574722">
    <property type="protein sequence ID" value="AMM43587.1"/>
    <property type="molecule type" value="Genomic_DNA"/>
</dbReference>
<keyword evidence="3" id="KW-1185">Reference proteome</keyword>